<proteinExistence type="predicted"/>
<dbReference type="Proteomes" id="UP000268636">
    <property type="component" value="Unassembled WGS sequence"/>
</dbReference>
<organism evidence="1 2">
    <name type="scientific">Pseudomonas savastanoi pv. nerii</name>
    <dbReference type="NCBI Taxonomy" id="360921"/>
    <lineage>
        <taxon>Bacteria</taxon>
        <taxon>Pseudomonadati</taxon>
        <taxon>Pseudomonadota</taxon>
        <taxon>Gammaproteobacteria</taxon>
        <taxon>Pseudomonadales</taxon>
        <taxon>Pseudomonadaceae</taxon>
        <taxon>Pseudomonas</taxon>
    </lineage>
</organism>
<comment type="caution">
    <text evidence="1">The sequence shown here is derived from an EMBL/GenBank/DDBJ whole genome shotgun (WGS) entry which is preliminary data.</text>
</comment>
<name>A0AB74BIN1_PSESS</name>
<protein>
    <recommendedName>
        <fullName evidence="3">Secreted protein</fullName>
    </recommendedName>
</protein>
<gene>
    <name evidence="1" type="ORF">ALP42_02266</name>
</gene>
<evidence type="ECO:0000313" key="1">
    <source>
        <dbReference type="EMBL" id="RMT76114.1"/>
    </source>
</evidence>
<evidence type="ECO:0000313" key="2">
    <source>
        <dbReference type="Proteomes" id="UP000268636"/>
    </source>
</evidence>
<evidence type="ECO:0008006" key="3">
    <source>
        <dbReference type="Google" id="ProtNLM"/>
    </source>
</evidence>
<reference evidence="1 2" key="1">
    <citation type="submission" date="2018-08" db="EMBL/GenBank/DDBJ databases">
        <title>Recombination of ecologically and evolutionarily significant loci maintains genetic cohesion in the Pseudomonas syringae species complex.</title>
        <authorList>
            <person name="Dillon M."/>
            <person name="Thakur S."/>
            <person name="Almeida R.N.D."/>
            <person name="Weir B.S."/>
            <person name="Guttman D.S."/>
        </authorList>
    </citation>
    <scope>NUCLEOTIDE SEQUENCE [LARGE SCALE GENOMIC DNA]</scope>
    <source>
        <strain evidence="1 2">ICMP 13786</strain>
    </source>
</reference>
<dbReference type="AlphaFoldDB" id="A0AB74BIN1"/>
<accession>A0AB74BIN1</accession>
<sequence length="61" mass="6794">MFCAAFIKATAWLILLHRCLLFGVKVDGAFFGVFDVRRATPNRCDSIQRSSASDLEVWSVG</sequence>
<dbReference type="EMBL" id="RBTN01000157">
    <property type="protein sequence ID" value="RMT76114.1"/>
    <property type="molecule type" value="Genomic_DNA"/>
</dbReference>